<dbReference type="Proteomes" id="UP001055072">
    <property type="component" value="Unassembled WGS sequence"/>
</dbReference>
<protein>
    <submittedName>
        <fullName evidence="1">Uncharacterized protein</fullName>
    </submittedName>
</protein>
<evidence type="ECO:0000313" key="1">
    <source>
        <dbReference type="EMBL" id="KAI0088644.1"/>
    </source>
</evidence>
<accession>A0ACB8U3H3</accession>
<gene>
    <name evidence="1" type="ORF">BDY19DRAFT_948922</name>
</gene>
<evidence type="ECO:0000313" key="2">
    <source>
        <dbReference type="Proteomes" id="UP001055072"/>
    </source>
</evidence>
<sequence length="384" mass="42835">MDYDRKSGTSSFYGNRRSSYDALNRDFPAPQFPEADRARHDSTSTFNNPNGPTRESAEGYANFPSPGYNPSSFMAPARSEPLKGGYDEEAYHDEPFDIYADFNNQGPRYSKAVFTPDDGYRPVGSPSLLKMEDTPNGAGPVEMVTVPALGPEWKAEEVGANRKRVIKEANAERRAQKWKEWRRGERGLCGRYFTRKFLAWFLFAFCVAVGIVLAFVIPRIPDFQFNLDNPIAAASSDFNKTVPTYFNRAPTNFSFPGSAQLQLDTGSNFIPIHMKNIDADVYDLQTNMHIGEGHIDSLVLPAKKFIPIQLPLNFSYVATNTSDQTWNNWYNGCKNSANYADGKRPTISFRLLVGFHIDGLIGTKHTAANVATANCPVELTENSA</sequence>
<keyword evidence="2" id="KW-1185">Reference proteome</keyword>
<name>A0ACB8U3H3_9APHY</name>
<reference evidence="1" key="1">
    <citation type="journal article" date="2021" name="Environ. Microbiol.">
        <title>Gene family expansions and transcriptome signatures uncover fungal adaptations to wood decay.</title>
        <authorList>
            <person name="Hage H."/>
            <person name="Miyauchi S."/>
            <person name="Viragh M."/>
            <person name="Drula E."/>
            <person name="Min B."/>
            <person name="Chaduli D."/>
            <person name="Navarro D."/>
            <person name="Favel A."/>
            <person name="Norest M."/>
            <person name="Lesage-Meessen L."/>
            <person name="Balint B."/>
            <person name="Merenyi Z."/>
            <person name="de Eugenio L."/>
            <person name="Morin E."/>
            <person name="Martinez A.T."/>
            <person name="Baldrian P."/>
            <person name="Stursova M."/>
            <person name="Martinez M.J."/>
            <person name="Novotny C."/>
            <person name="Magnuson J.K."/>
            <person name="Spatafora J.W."/>
            <person name="Maurice S."/>
            <person name="Pangilinan J."/>
            <person name="Andreopoulos W."/>
            <person name="LaButti K."/>
            <person name="Hundley H."/>
            <person name="Na H."/>
            <person name="Kuo A."/>
            <person name="Barry K."/>
            <person name="Lipzen A."/>
            <person name="Henrissat B."/>
            <person name="Riley R."/>
            <person name="Ahrendt S."/>
            <person name="Nagy L.G."/>
            <person name="Grigoriev I.V."/>
            <person name="Martin F."/>
            <person name="Rosso M.N."/>
        </authorList>
    </citation>
    <scope>NUCLEOTIDE SEQUENCE</scope>
    <source>
        <strain evidence="1">CBS 384.51</strain>
    </source>
</reference>
<organism evidence="1 2">
    <name type="scientific">Irpex rosettiformis</name>
    <dbReference type="NCBI Taxonomy" id="378272"/>
    <lineage>
        <taxon>Eukaryota</taxon>
        <taxon>Fungi</taxon>
        <taxon>Dikarya</taxon>
        <taxon>Basidiomycota</taxon>
        <taxon>Agaricomycotina</taxon>
        <taxon>Agaricomycetes</taxon>
        <taxon>Polyporales</taxon>
        <taxon>Irpicaceae</taxon>
        <taxon>Irpex</taxon>
    </lineage>
</organism>
<comment type="caution">
    <text evidence="1">The sequence shown here is derived from an EMBL/GenBank/DDBJ whole genome shotgun (WGS) entry which is preliminary data.</text>
</comment>
<dbReference type="EMBL" id="MU274913">
    <property type="protein sequence ID" value="KAI0088644.1"/>
    <property type="molecule type" value="Genomic_DNA"/>
</dbReference>
<proteinExistence type="predicted"/>